<feature type="domain" description="Protein FecR C-terminal" evidence="3">
    <location>
        <begin position="343"/>
        <end position="410"/>
    </location>
</feature>
<feature type="transmembrane region" description="Helical" evidence="1">
    <location>
        <begin position="96"/>
        <end position="117"/>
    </location>
</feature>
<keyword evidence="1" id="KW-0812">Transmembrane</keyword>
<dbReference type="Proteomes" id="UP001501508">
    <property type="component" value="Unassembled WGS sequence"/>
</dbReference>
<feature type="domain" description="FecR protein" evidence="2">
    <location>
        <begin position="199"/>
        <end position="298"/>
    </location>
</feature>
<dbReference type="InterPro" id="IPR032508">
    <property type="entry name" value="FecR_C"/>
</dbReference>
<accession>A0ABP8LYE4</accession>
<dbReference type="RefSeq" id="WP_345028532.1">
    <property type="nucleotide sequence ID" value="NZ_BAABEY010000020.1"/>
</dbReference>
<dbReference type="Pfam" id="PF16344">
    <property type="entry name" value="FecR_C"/>
    <property type="match status" value="1"/>
</dbReference>
<name>A0ABP8LYE4_9BACT</name>
<evidence type="ECO:0000259" key="3">
    <source>
        <dbReference type="Pfam" id="PF16344"/>
    </source>
</evidence>
<protein>
    <recommendedName>
        <fullName evidence="6">FecR family protein</fullName>
    </recommendedName>
</protein>
<dbReference type="Gene3D" id="2.60.120.1440">
    <property type="match status" value="1"/>
</dbReference>
<evidence type="ECO:0000313" key="5">
    <source>
        <dbReference type="Proteomes" id="UP001501508"/>
    </source>
</evidence>
<evidence type="ECO:0000256" key="1">
    <source>
        <dbReference type="SAM" id="Phobius"/>
    </source>
</evidence>
<evidence type="ECO:0000259" key="2">
    <source>
        <dbReference type="Pfam" id="PF04773"/>
    </source>
</evidence>
<sequence length="413" mass="45642">MGKDEEFEQRLTYLFQLLSAREATPEEKEEFFRLISETGREEAVNDLLGAHWANIDPDAALFAAGESEHLLKRIQAATEAYEDPVIPAAPVRSYRLIYRIAAASILLLLLAGSYLVLVRRPVSGTSVAATFKDIAPGGEKAMLTLADGRQIALDDVPVGVLAARGDVTISKPGEGALVYHLDDKSEKNVAGQATEYHIVSTPVGGKYKVVLPDGSRVWLNAATTLRYPIHFEGPQRRVELTGEAYLEVNTVAGEAGRRMPFQVLSGGQLVEVLGTHFNINSYEDEKTAKTTLLEGSVRVRSRVGGHELKLVPGQRSELSADGKLKLFRDADLEDAVAWKDDFFSFNGSDVYSVMRQISRWYDVEVQFEPGLPREHMTGYISRKVPLSGVVAMLEQTSDLRFRLEGRKVTVGYR</sequence>
<keyword evidence="1" id="KW-0472">Membrane</keyword>
<proteinExistence type="predicted"/>
<dbReference type="InterPro" id="IPR006860">
    <property type="entry name" value="FecR"/>
</dbReference>
<keyword evidence="5" id="KW-1185">Reference proteome</keyword>
<dbReference type="PANTHER" id="PTHR30273:SF2">
    <property type="entry name" value="PROTEIN FECR"/>
    <property type="match status" value="1"/>
</dbReference>
<organism evidence="4 5">
    <name type="scientific">Ravibacter arvi</name>
    <dbReference type="NCBI Taxonomy" id="2051041"/>
    <lineage>
        <taxon>Bacteria</taxon>
        <taxon>Pseudomonadati</taxon>
        <taxon>Bacteroidota</taxon>
        <taxon>Cytophagia</taxon>
        <taxon>Cytophagales</taxon>
        <taxon>Spirosomataceae</taxon>
        <taxon>Ravibacter</taxon>
    </lineage>
</organism>
<reference evidence="5" key="1">
    <citation type="journal article" date="2019" name="Int. J. Syst. Evol. Microbiol.">
        <title>The Global Catalogue of Microorganisms (GCM) 10K type strain sequencing project: providing services to taxonomists for standard genome sequencing and annotation.</title>
        <authorList>
            <consortium name="The Broad Institute Genomics Platform"/>
            <consortium name="The Broad Institute Genome Sequencing Center for Infectious Disease"/>
            <person name="Wu L."/>
            <person name="Ma J."/>
        </authorList>
    </citation>
    <scope>NUCLEOTIDE SEQUENCE [LARGE SCALE GENOMIC DNA]</scope>
    <source>
        <strain evidence="5">JCM 31920</strain>
    </source>
</reference>
<dbReference type="InterPro" id="IPR012373">
    <property type="entry name" value="Ferrdict_sens_TM"/>
</dbReference>
<evidence type="ECO:0008006" key="6">
    <source>
        <dbReference type="Google" id="ProtNLM"/>
    </source>
</evidence>
<gene>
    <name evidence="4" type="ORF">GCM10023091_20360</name>
</gene>
<evidence type="ECO:0000313" key="4">
    <source>
        <dbReference type="EMBL" id="GAA4438937.1"/>
    </source>
</evidence>
<dbReference type="PANTHER" id="PTHR30273">
    <property type="entry name" value="PERIPLASMIC SIGNAL SENSOR AND SIGMA FACTOR ACTIVATOR FECR-RELATED"/>
    <property type="match status" value="1"/>
</dbReference>
<dbReference type="Pfam" id="PF04773">
    <property type="entry name" value="FecR"/>
    <property type="match status" value="1"/>
</dbReference>
<comment type="caution">
    <text evidence="4">The sequence shown here is derived from an EMBL/GenBank/DDBJ whole genome shotgun (WGS) entry which is preliminary data.</text>
</comment>
<dbReference type="EMBL" id="BAABEY010000020">
    <property type="protein sequence ID" value="GAA4438937.1"/>
    <property type="molecule type" value="Genomic_DNA"/>
</dbReference>
<dbReference type="Gene3D" id="3.55.50.30">
    <property type="match status" value="1"/>
</dbReference>
<keyword evidence="1" id="KW-1133">Transmembrane helix</keyword>